<name>A0AA43RI60_9ACTN</name>
<keyword evidence="4" id="KW-0862">Zinc</keyword>
<dbReference type="CDD" id="cd06262">
    <property type="entry name" value="metallo-hydrolase-like_MBL-fold"/>
    <property type="match status" value="1"/>
</dbReference>
<keyword evidence="3" id="KW-0378">Hydrolase</keyword>
<reference evidence="6" key="1">
    <citation type="submission" date="2023-07" db="EMBL/GenBank/DDBJ databases">
        <title>Between Cages and Wild: Unraveling the Impact of Captivity on Animal Microbiomes and Antimicrobial Resistance.</title>
        <authorList>
            <person name="Schmartz G.P."/>
            <person name="Rehner J."/>
            <person name="Schuff M.J."/>
            <person name="Becker S.L."/>
            <person name="Kravczyk M."/>
            <person name="Gurevich A."/>
            <person name="Francke R."/>
            <person name="Mueller R."/>
            <person name="Keller V."/>
            <person name="Keller A."/>
        </authorList>
    </citation>
    <scope>NUCLEOTIDE SEQUENCE</scope>
    <source>
        <strain evidence="6">S12M_St_49</strain>
    </source>
</reference>
<dbReference type="PANTHER" id="PTHR46233:SF3">
    <property type="entry name" value="HYDROXYACYLGLUTATHIONE HYDROLASE GLOC"/>
    <property type="match status" value="1"/>
</dbReference>
<evidence type="ECO:0000313" key="6">
    <source>
        <dbReference type="EMBL" id="MDO4841291.1"/>
    </source>
</evidence>
<dbReference type="AlphaFoldDB" id="A0AA43RI60"/>
<comment type="cofactor">
    <cofactor evidence="1">
        <name>Zn(2+)</name>
        <dbReference type="ChEBI" id="CHEBI:29105"/>
    </cofactor>
</comment>
<evidence type="ECO:0000313" key="7">
    <source>
        <dbReference type="Proteomes" id="UP001168575"/>
    </source>
</evidence>
<dbReference type="Pfam" id="PF00753">
    <property type="entry name" value="Lactamase_B"/>
    <property type="match status" value="1"/>
</dbReference>
<evidence type="ECO:0000256" key="1">
    <source>
        <dbReference type="ARBA" id="ARBA00001947"/>
    </source>
</evidence>
<dbReference type="GO" id="GO:0046872">
    <property type="term" value="F:metal ion binding"/>
    <property type="evidence" value="ECO:0007669"/>
    <property type="project" value="UniProtKB-KW"/>
</dbReference>
<evidence type="ECO:0000256" key="4">
    <source>
        <dbReference type="ARBA" id="ARBA00022833"/>
    </source>
</evidence>
<proteinExistence type="predicted"/>
<gene>
    <name evidence="6" type="ORF">Q3982_01250</name>
</gene>
<dbReference type="InterPro" id="IPR001279">
    <property type="entry name" value="Metallo-B-lactamas"/>
</dbReference>
<dbReference type="Gene3D" id="3.60.15.10">
    <property type="entry name" value="Ribonuclease Z/Hydroxyacylglutathione hydrolase-like"/>
    <property type="match status" value="1"/>
</dbReference>
<organism evidence="6 7">
    <name type="scientific">Phoenicibacter congonensis</name>
    <dbReference type="NCBI Taxonomy" id="1944646"/>
    <lineage>
        <taxon>Bacteria</taxon>
        <taxon>Bacillati</taxon>
        <taxon>Actinomycetota</taxon>
        <taxon>Coriobacteriia</taxon>
        <taxon>Eggerthellales</taxon>
        <taxon>Eggerthellaceae</taxon>
        <taxon>Phoenicibacter</taxon>
    </lineage>
</organism>
<dbReference type="Proteomes" id="UP001168575">
    <property type="component" value="Unassembled WGS sequence"/>
</dbReference>
<sequence>MFDLGKVNVVDGLMVDVECLVLGILMNNVYIVSDGQATFVVDPSCDAEKIMDALHGRKLDAIIITHGHWDHIGGASDLKELTGAETICYEDDREWCEHGNATGTSRKSKCVKIDRTVTHGDVIELGGMKWKVIHTPGHSKGSMCLFDIPQHGNHPDGLPVLIAGDTLFNGGVGRTDFEGGSDDDMKASIKKLAALPDETVVLPGHRSITNIKQERRATFWRFGDEPKPEL</sequence>
<feature type="domain" description="Metallo-beta-lactamase" evidence="5">
    <location>
        <begin position="26"/>
        <end position="205"/>
    </location>
</feature>
<accession>A0AA43RI60</accession>
<keyword evidence="2" id="KW-0479">Metal-binding</keyword>
<dbReference type="InterPro" id="IPR051453">
    <property type="entry name" value="MBL_Glyoxalase_II"/>
</dbReference>
<evidence type="ECO:0000259" key="5">
    <source>
        <dbReference type="SMART" id="SM00849"/>
    </source>
</evidence>
<comment type="caution">
    <text evidence="6">The sequence shown here is derived from an EMBL/GenBank/DDBJ whole genome shotgun (WGS) entry which is preliminary data.</text>
</comment>
<dbReference type="EMBL" id="JAUMVS010000009">
    <property type="protein sequence ID" value="MDO4841291.1"/>
    <property type="molecule type" value="Genomic_DNA"/>
</dbReference>
<dbReference type="SMART" id="SM00849">
    <property type="entry name" value="Lactamase_B"/>
    <property type="match status" value="1"/>
</dbReference>
<dbReference type="InterPro" id="IPR036866">
    <property type="entry name" value="RibonucZ/Hydroxyglut_hydro"/>
</dbReference>
<evidence type="ECO:0000256" key="2">
    <source>
        <dbReference type="ARBA" id="ARBA00022723"/>
    </source>
</evidence>
<evidence type="ECO:0000256" key="3">
    <source>
        <dbReference type="ARBA" id="ARBA00022801"/>
    </source>
</evidence>
<keyword evidence="7" id="KW-1185">Reference proteome</keyword>
<dbReference type="GO" id="GO:0016787">
    <property type="term" value="F:hydrolase activity"/>
    <property type="evidence" value="ECO:0007669"/>
    <property type="project" value="UniProtKB-KW"/>
</dbReference>
<dbReference type="SUPFAM" id="SSF56281">
    <property type="entry name" value="Metallo-hydrolase/oxidoreductase"/>
    <property type="match status" value="1"/>
</dbReference>
<protein>
    <submittedName>
        <fullName evidence="6">MBL fold metallo-hydrolase</fullName>
    </submittedName>
</protein>
<dbReference type="PANTHER" id="PTHR46233">
    <property type="entry name" value="HYDROXYACYLGLUTATHIONE HYDROLASE GLOC"/>
    <property type="match status" value="1"/>
</dbReference>